<dbReference type="EMBL" id="JAAWVQ010079296">
    <property type="protein sequence ID" value="MBN3278365.1"/>
    <property type="molecule type" value="Genomic_DNA"/>
</dbReference>
<reference evidence="2" key="1">
    <citation type="journal article" date="2021" name="Cell">
        <title>Tracing the genetic footprints of vertebrate landing in non-teleost ray-finned fishes.</title>
        <authorList>
            <person name="Bi X."/>
            <person name="Wang K."/>
            <person name="Yang L."/>
            <person name="Pan H."/>
            <person name="Jiang H."/>
            <person name="Wei Q."/>
            <person name="Fang M."/>
            <person name="Yu H."/>
            <person name="Zhu C."/>
            <person name="Cai Y."/>
            <person name="He Y."/>
            <person name="Gan X."/>
            <person name="Zeng H."/>
            <person name="Yu D."/>
            <person name="Zhu Y."/>
            <person name="Jiang H."/>
            <person name="Qiu Q."/>
            <person name="Yang H."/>
            <person name="Zhang Y.E."/>
            <person name="Wang W."/>
            <person name="Zhu M."/>
            <person name="He S."/>
            <person name="Zhang G."/>
        </authorList>
    </citation>
    <scope>NUCLEOTIDE SEQUENCE</scope>
    <source>
        <strain evidence="2">Pddl_001</strain>
    </source>
</reference>
<evidence type="ECO:0000313" key="3">
    <source>
        <dbReference type="Proteomes" id="UP001166093"/>
    </source>
</evidence>
<dbReference type="PANTHER" id="PTHR15692:SF9">
    <property type="entry name" value="MASTERMIND-LIKE PROTEIN 2"/>
    <property type="match status" value="1"/>
</dbReference>
<comment type="caution">
    <text evidence="2">The sequence shown here is derived from an EMBL/GenBank/DDBJ whole genome shotgun (WGS) entry which is preliminary data.</text>
</comment>
<dbReference type="PANTHER" id="PTHR15692">
    <property type="entry name" value="MASTERMIND-LIKE"/>
    <property type="match status" value="1"/>
</dbReference>
<dbReference type="InterPro" id="IPR046369">
    <property type="entry name" value="MAML1-3"/>
</dbReference>
<dbReference type="Proteomes" id="UP001166093">
    <property type="component" value="Unassembled WGS sequence"/>
</dbReference>
<proteinExistence type="predicted"/>
<organism evidence="2 3">
    <name type="scientific">Polyodon spathula</name>
    <name type="common">North American paddlefish</name>
    <name type="synonym">Squalus spathula</name>
    <dbReference type="NCBI Taxonomy" id="7913"/>
    <lineage>
        <taxon>Eukaryota</taxon>
        <taxon>Metazoa</taxon>
        <taxon>Chordata</taxon>
        <taxon>Craniata</taxon>
        <taxon>Vertebrata</taxon>
        <taxon>Euteleostomi</taxon>
        <taxon>Actinopterygii</taxon>
        <taxon>Chondrostei</taxon>
        <taxon>Acipenseriformes</taxon>
        <taxon>Polyodontidae</taxon>
        <taxon>Polyodon</taxon>
    </lineage>
</organism>
<feature type="region of interest" description="Disordered" evidence="1">
    <location>
        <begin position="37"/>
        <end position="57"/>
    </location>
</feature>
<keyword evidence="3" id="KW-1185">Reference proteome</keyword>
<protein>
    <submittedName>
        <fullName evidence="2">MAML2 protein</fullName>
    </submittedName>
</protein>
<feature type="non-terminal residue" evidence="2">
    <location>
        <position position="144"/>
    </location>
</feature>
<feature type="non-terminal residue" evidence="2">
    <location>
        <position position="1"/>
    </location>
</feature>
<accession>A0ABS2XVV7</accession>
<gene>
    <name evidence="2" type="primary">Maml2</name>
    <name evidence="2" type="ORF">GTO93_0016903</name>
</gene>
<name>A0ABS2XVV7_POLSP</name>
<evidence type="ECO:0000313" key="2">
    <source>
        <dbReference type="EMBL" id="MBN3278365.1"/>
    </source>
</evidence>
<sequence>MTNHHFPQRAMAPPSQIASDISMHPLNSMDQTISGQAVAAARGLAPRPSQPRMPALPTMASMNQLTPIAPVNSGTFTAASQNSRCYQGNSHSSDLTFDFLQQGDNTVPGINSDSDFIDSLLKSGSGNDDWMKDINLDEILGSHS</sequence>
<evidence type="ECO:0000256" key="1">
    <source>
        <dbReference type="SAM" id="MobiDB-lite"/>
    </source>
</evidence>